<evidence type="ECO:0000259" key="1">
    <source>
        <dbReference type="Pfam" id="PF22688"/>
    </source>
</evidence>
<evidence type="ECO:0000313" key="3">
    <source>
        <dbReference type="Proteomes" id="UP001108027"/>
    </source>
</evidence>
<dbReference type="InterPro" id="IPR017788">
    <property type="entry name" value="Hda"/>
</dbReference>
<dbReference type="Pfam" id="PF22688">
    <property type="entry name" value="Hda_lid"/>
    <property type="match status" value="1"/>
</dbReference>
<dbReference type="PANTHER" id="PTHR30050">
    <property type="entry name" value="CHROMOSOMAL REPLICATION INITIATOR PROTEIN DNAA"/>
    <property type="match status" value="1"/>
</dbReference>
<organism evidence="2 3">
    <name type="scientific">Alloalcanivorax marinus</name>
    <dbReference type="NCBI Taxonomy" id="1177169"/>
    <lineage>
        <taxon>Bacteria</taxon>
        <taxon>Pseudomonadati</taxon>
        <taxon>Pseudomonadota</taxon>
        <taxon>Gammaproteobacteria</taxon>
        <taxon>Oceanospirillales</taxon>
        <taxon>Alcanivoracaceae</taxon>
        <taxon>Alloalcanivorax</taxon>
    </lineage>
</organism>
<protein>
    <submittedName>
        <fullName evidence="2">DnaA regulatory inactivator Hda</fullName>
    </submittedName>
</protein>
<dbReference type="SUPFAM" id="SSF52540">
    <property type="entry name" value="P-loop containing nucleoside triphosphate hydrolases"/>
    <property type="match status" value="1"/>
</dbReference>
<dbReference type="RefSeq" id="WP_204429598.1">
    <property type="nucleotide sequence ID" value="NZ_JADDOL010000013.1"/>
</dbReference>
<dbReference type="PANTHER" id="PTHR30050:SF5">
    <property type="entry name" value="DNAA REGULATORY INACTIVATOR HDA"/>
    <property type="match status" value="1"/>
</dbReference>
<dbReference type="AlphaFoldDB" id="A0A9Q3UID8"/>
<dbReference type="Gene3D" id="3.40.50.300">
    <property type="entry name" value="P-loop containing nucleotide triphosphate hydrolases"/>
    <property type="match status" value="1"/>
</dbReference>
<dbReference type="InterPro" id="IPR027417">
    <property type="entry name" value="P-loop_NTPase"/>
</dbReference>
<evidence type="ECO:0000313" key="2">
    <source>
        <dbReference type="EMBL" id="MCC4307776.1"/>
    </source>
</evidence>
<gene>
    <name evidence="2" type="primary">hda</name>
    <name evidence="2" type="ORF">LL252_04245</name>
</gene>
<proteinExistence type="predicted"/>
<dbReference type="NCBIfam" id="TIGR03420">
    <property type="entry name" value="DnaA_homol_Hda"/>
    <property type="match status" value="1"/>
</dbReference>
<feature type="domain" description="Hda lid" evidence="1">
    <location>
        <begin position="163"/>
        <end position="225"/>
    </location>
</feature>
<sequence length="228" mass="24833">MSQLPLALELREGHTLDNFLAGPNGAALATVRAAADGEERQVFVWGGAGQGRSHLLEGAVRRAQEQGRDACLLPAGELLPLVPEVLESMEQFDLLALDDVDRFAGHAQWEEALFHLYNRVMAGGGVLLFSAAAAPGAPRWLLPDLATRLAAGPVFRLQPLSEEELAALLTERARERGLKLGAEVARFMVMRSERSPALLLERLAVLDRTALARQRAPTIPFIKDVFGW</sequence>
<comment type="caution">
    <text evidence="2">The sequence shown here is derived from an EMBL/GenBank/DDBJ whole genome shotgun (WGS) entry which is preliminary data.</text>
</comment>
<dbReference type="GO" id="GO:0032297">
    <property type="term" value="P:negative regulation of DNA-templated DNA replication initiation"/>
    <property type="evidence" value="ECO:0007669"/>
    <property type="project" value="InterPro"/>
</dbReference>
<accession>A0A9Q3UID8</accession>
<dbReference type="EMBL" id="JAJGNA010000003">
    <property type="protein sequence ID" value="MCC4307776.1"/>
    <property type="molecule type" value="Genomic_DNA"/>
</dbReference>
<name>A0A9Q3UID8_9GAMM</name>
<reference evidence="2" key="1">
    <citation type="submission" date="2021-10" db="EMBL/GenBank/DDBJ databases">
        <title>The diversity and Nitrogen Metabolism of Culturable Nitrate-Utilizing Bacteria Within the Oxygen Minimum Zone of the Changjiang (Yangtze River)Estuary.</title>
        <authorList>
            <person name="Zhang D."/>
            <person name="Zheng J."/>
            <person name="Liu S."/>
            <person name="He W."/>
        </authorList>
    </citation>
    <scope>NUCLEOTIDE SEQUENCE</scope>
    <source>
        <strain evidence="2">FXH-223</strain>
    </source>
</reference>
<dbReference type="Gene3D" id="1.10.8.60">
    <property type="match status" value="1"/>
</dbReference>
<dbReference type="Proteomes" id="UP001108027">
    <property type="component" value="Unassembled WGS sequence"/>
</dbReference>
<keyword evidence="3" id="KW-1185">Reference proteome</keyword>
<dbReference type="InterPro" id="IPR055199">
    <property type="entry name" value="Hda_lid"/>
</dbReference>
<dbReference type="GO" id="GO:0006270">
    <property type="term" value="P:DNA replication initiation"/>
    <property type="evidence" value="ECO:0007669"/>
    <property type="project" value="TreeGrafter"/>
</dbReference>